<organism evidence="1 2">
    <name type="scientific">Oceaniferula marina</name>
    <dbReference type="NCBI Taxonomy" id="2748318"/>
    <lineage>
        <taxon>Bacteria</taxon>
        <taxon>Pseudomonadati</taxon>
        <taxon>Verrucomicrobiota</taxon>
        <taxon>Verrucomicrobiia</taxon>
        <taxon>Verrucomicrobiales</taxon>
        <taxon>Verrucomicrobiaceae</taxon>
        <taxon>Oceaniferula</taxon>
    </lineage>
</organism>
<proteinExistence type="predicted"/>
<dbReference type="RefSeq" id="WP_178933989.1">
    <property type="nucleotide sequence ID" value="NZ_JACBAZ010000008.1"/>
</dbReference>
<name>A0A851GQR8_9BACT</name>
<dbReference type="PROSITE" id="PS51318">
    <property type="entry name" value="TAT"/>
    <property type="match status" value="1"/>
</dbReference>
<dbReference type="Proteomes" id="UP000557872">
    <property type="component" value="Unassembled WGS sequence"/>
</dbReference>
<dbReference type="Pfam" id="PF07394">
    <property type="entry name" value="DUF1501"/>
    <property type="match status" value="1"/>
</dbReference>
<dbReference type="InterPro" id="IPR006311">
    <property type="entry name" value="TAT_signal"/>
</dbReference>
<dbReference type="AlphaFoldDB" id="A0A851GQR8"/>
<comment type="caution">
    <text evidence="1">The sequence shown here is derived from an EMBL/GenBank/DDBJ whole genome shotgun (WGS) entry which is preliminary data.</text>
</comment>
<sequence>MNDLFDLNGIVNRRQFFRKNMTGLGAAALASLLPKELMALGGHAGAGDVQLPHFAPKAKRVIYMSMIGAPSQLETFDYKPGLEKRFKEDLSGFLKESGVRLTTMTSGQKGFPVAPSRFAFNQHGESGAWVSELLPHTAKMVDDLCIIKSMHTDAINHEPANYLMYTGSMIRGKASMGSWLSYGLGSMNQDLPTFVVLHAYHTNPKSNVQAISSGLWGSGFLPGEHAGVSLRGKGDPVLYLKNAPGISREMRRSMLDGLNTLNRKSYEQVGDPEIQTRIQQYEMAFRMQASVPELTDMSGESEHTYELYGSEAKKRGSFAYSCLMARRLVERGTRFVQIFHRGWDQHGALQRDLPEQCKDVDQGAYALIQDLKQRGMLEDTLVVWGGEFGRTVYCQGPLSEKNYGRDHHPKCFTIWMAGGGIKPGMVYGETDEMSFNITTPDQAVHVRDLHATILHQLGIDHERLTYPYQGLDNRLTGVMPAKVVRDILT</sequence>
<evidence type="ECO:0000313" key="1">
    <source>
        <dbReference type="EMBL" id="NWK57160.1"/>
    </source>
</evidence>
<evidence type="ECO:0000313" key="2">
    <source>
        <dbReference type="Proteomes" id="UP000557872"/>
    </source>
</evidence>
<protein>
    <submittedName>
        <fullName evidence="1">DUF1501 domain-containing protein</fullName>
    </submittedName>
</protein>
<dbReference type="InterPro" id="IPR017850">
    <property type="entry name" value="Alkaline_phosphatase_core_sf"/>
</dbReference>
<reference evidence="1 2" key="1">
    <citation type="submission" date="2020-07" db="EMBL/GenBank/DDBJ databases">
        <title>Roseicoccus Jingziensis gen. nov., sp. nov., isolated from coastal seawater.</title>
        <authorList>
            <person name="Feng X."/>
        </authorList>
    </citation>
    <scope>NUCLEOTIDE SEQUENCE [LARGE SCALE GENOMIC DNA]</scope>
    <source>
        <strain evidence="1 2">N1E253</strain>
    </source>
</reference>
<dbReference type="PANTHER" id="PTHR43737">
    <property type="entry name" value="BLL7424 PROTEIN"/>
    <property type="match status" value="1"/>
</dbReference>
<dbReference type="SUPFAM" id="SSF53649">
    <property type="entry name" value="Alkaline phosphatase-like"/>
    <property type="match status" value="1"/>
</dbReference>
<gene>
    <name evidence="1" type="ORF">HW115_16175</name>
</gene>
<accession>A0A851GQR8</accession>
<dbReference type="PANTHER" id="PTHR43737:SF1">
    <property type="entry name" value="DUF1501 DOMAIN-CONTAINING PROTEIN"/>
    <property type="match status" value="1"/>
</dbReference>
<dbReference type="Gene3D" id="3.40.720.10">
    <property type="entry name" value="Alkaline Phosphatase, subunit A"/>
    <property type="match status" value="1"/>
</dbReference>
<dbReference type="EMBL" id="JACBAZ010000008">
    <property type="protein sequence ID" value="NWK57160.1"/>
    <property type="molecule type" value="Genomic_DNA"/>
</dbReference>
<keyword evidence="2" id="KW-1185">Reference proteome</keyword>
<dbReference type="InterPro" id="IPR010869">
    <property type="entry name" value="DUF1501"/>
</dbReference>